<dbReference type="KEGG" id="bbr:BB1697"/>
<accession>A0A0H3LKC8</accession>
<sequence length="109" mass="11676">MSVISLEIAKQFLDVIHDADDAKLQMLLNSAEDEAVQYMNRGLLEPVPAAILVDGVPVDADPLTAPLDSMVLGVMLLLQASYQASPDDIAKLRAAAEVKLAPHRIGWGV</sequence>
<dbReference type="Pfam" id="PF05135">
    <property type="entry name" value="Phage_connect_1"/>
    <property type="match status" value="1"/>
</dbReference>
<dbReference type="Gene3D" id="1.10.3230.30">
    <property type="entry name" value="Phage gp6-like head-tail connector protein"/>
    <property type="match status" value="1"/>
</dbReference>
<dbReference type="InterPro" id="IPR021146">
    <property type="entry name" value="Phage_gp6-like_head-tail"/>
</dbReference>
<evidence type="ECO:0008006" key="3">
    <source>
        <dbReference type="Google" id="ProtNLM"/>
    </source>
</evidence>
<name>A0A0H3LKC8_BORBR</name>
<reference evidence="1 2" key="1">
    <citation type="journal article" date="2003" name="Nat. Genet.">
        <title>Comparative analysis of the genome sequences of Bordetella pertussis, Bordetella parapertussis and Bordetella bronchiseptica.</title>
        <authorList>
            <person name="Parkhill J."/>
            <person name="Sebaihia M."/>
            <person name="Preston A."/>
            <person name="Murphy L.D."/>
            <person name="Thomson N.R."/>
            <person name="Harris D.E."/>
            <person name="Holden M.T.G."/>
            <person name="Churcher C.M."/>
            <person name="Bentley S.D."/>
            <person name="Mungall K.L."/>
            <person name="Cerdeno-Tarraga A.-M."/>
            <person name="Temple L."/>
            <person name="James K.D."/>
            <person name="Harris B."/>
            <person name="Quail M.A."/>
            <person name="Achtman M."/>
            <person name="Atkin R."/>
            <person name="Baker S."/>
            <person name="Basham D."/>
            <person name="Bason N."/>
            <person name="Cherevach I."/>
            <person name="Chillingworth T."/>
            <person name="Collins M."/>
            <person name="Cronin A."/>
            <person name="Davis P."/>
            <person name="Doggett J."/>
            <person name="Feltwell T."/>
            <person name="Goble A."/>
            <person name="Hamlin N."/>
            <person name="Hauser H."/>
            <person name="Holroyd S."/>
            <person name="Jagels K."/>
            <person name="Leather S."/>
            <person name="Moule S."/>
            <person name="Norberczak H."/>
            <person name="O'Neil S."/>
            <person name="Ormond D."/>
            <person name="Price C."/>
            <person name="Rabbinowitsch E."/>
            <person name="Rutter S."/>
            <person name="Sanders M."/>
            <person name="Saunders D."/>
            <person name="Seeger K."/>
            <person name="Sharp S."/>
            <person name="Simmonds M."/>
            <person name="Skelton J."/>
            <person name="Squares R."/>
            <person name="Squares S."/>
            <person name="Stevens K."/>
            <person name="Unwin L."/>
            <person name="Whitehead S."/>
            <person name="Barrell B.G."/>
            <person name="Maskell D.J."/>
        </authorList>
    </citation>
    <scope>NUCLEOTIDE SEQUENCE [LARGE SCALE GENOMIC DNA]</scope>
    <source>
        <strain evidence="1 2">ATCC BAA-588 / NCTC 13252 / RB50</strain>
    </source>
</reference>
<dbReference type="RefSeq" id="WP_010926257.1">
    <property type="nucleotide sequence ID" value="NC_002927.3"/>
</dbReference>
<dbReference type="AlphaFoldDB" id="A0A0H3LKC8"/>
<evidence type="ECO:0000313" key="2">
    <source>
        <dbReference type="Proteomes" id="UP000001027"/>
    </source>
</evidence>
<protein>
    <recommendedName>
        <fullName evidence="3">Phage gp6-like head-tail connector protein</fullName>
    </recommendedName>
</protein>
<evidence type="ECO:0000313" key="1">
    <source>
        <dbReference type="EMBL" id="CAE32194.1"/>
    </source>
</evidence>
<dbReference type="eggNOG" id="ENOG5033MGW">
    <property type="taxonomic scope" value="Bacteria"/>
</dbReference>
<dbReference type="HOGENOM" id="CLU_2332088_0_0_4"/>
<organism evidence="1 2">
    <name type="scientific">Bordetella bronchiseptica (strain ATCC BAA-588 / NCTC 13252 / RB50)</name>
    <name type="common">Alcaligenes bronchisepticus</name>
    <dbReference type="NCBI Taxonomy" id="257310"/>
    <lineage>
        <taxon>Bacteria</taxon>
        <taxon>Pseudomonadati</taxon>
        <taxon>Pseudomonadota</taxon>
        <taxon>Betaproteobacteria</taxon>
        <taxon>Burkholderiales</taxon>
        <taxon>Alcaligenaceae</taxon>
        <taxon>Bordetella</taxon>
    </lineage>
</organism>
<dbReference type="Proteomes" id="UP000001027">
    <property type="component" value="Chromosome"/>
</dbReference>
<proteinExistence type="predicted"/>
<gene>
    <name evidence="1" type="ordered locus">BB1697</name>
</gene>
<dbReference type="EMBL" id="BX640442">
    <property type="protein sequence ID" value="CAE32194.1"/>
    <property type="molecule type" value="Genomic_DNA"/>
</dbReference>
<dbReference type="CDD" id="cd08054">
    <property type="entry name" value="gp6"/>
    <property type="match status" value="1"/>
</dbReference>